<evidence type="ECO:0000313" key="3">
    <source>
        <dbReference type="EnsemblMetazoa" id="XP_019768455.1"/>
    </source>
</evidence>
<dbReference type="PANTHER" id="PTHR13060:SF0">
    <property type="entry name" value="PROTEIN ECDYSONELESS HOMOLOG"/>
    <property type="match status" value="1"/>
</dbReference>
<dbReference type="PANTHER" id="PTHR13060">
    <property type="entry name" value="SGT1 PROTEIN HSGT1 SUPPRESSOR OF GCR2"/>
    <property type="match status" value="1"/>
</dbReference>
<evidence type="ECO:0000313" key="2">
    <source>
        <dbReference type="EMBL" id="ENN72248.1"/>
    </source>
</evidence>
<dbReference type="Pfam" id="PF07093">
    <property type="entry name" value="SGT1"/>
    <property type="match status" value="1"/>
</dbReference>
<evidence type="ECO:0000256" key="1">
    <source>
        <dbReference type="SAM" id="MobiDB-lite"/>
    </source>
</evidence>
<protein>
    <submittedName>
        <fullName evidence="2 3">Uncharacterized protein</fullName>
    </submittedName>
</protein>
<dbReference type="EMBL" id="KB741231">
    <property type="protein sequence ID" value="ENN72248.1"/>
    <property type="molecule type" value="Genomic_DNA"/>
</dbReference>
<name>N6T3Q8_DENPD</name>
<reference evidence="3" key="2">
    <citation type="submission" date="2024-08" db="UniProtKB">
        <authorList>
            <consortium name="EnsemblMetazoa"/>
        </authorList>
    </citation>
    <scope>IDENTIFICATION</scope>
</reference>
<sequence length="638" mass="73090">MNKQQDPLQTIREDDFVQYYLFPRIEASDESLQEKLLEAVLAKADRVLERFAQNYLWHKDQIRFVPMTESSNFLTRVDGEEERLPPHLFGVSHYGDNIQDEWFIVFLLQQITKEIPGVVARVFDSDGEFLLIEAADFLPNWANPESCTNRVYIYEGNIHLLPVDDKECVDISVEGALRKIWNEPHKSRSHPDVQNSIQNRLLFSPESMRENFHHATVLVPTAVAAILKKKPNLISAAVQAFCNRDTVDMRACRAMKYFPPEQRVKTRIKFTRCLYAMLLHSKYIPDRKIGWNLPAATSNDYKQHLLGVKIACGFEILASQAKPNADVEGDRGWAQFLKRLNEIEYFKGLLEGSKEYNTRFNKAKVYYTEHRTSLHSGSNVGQEVLQLLRSCDIDYDELCKEAQNNAVKDDDESWLDISPEELDQMLQERYGQKKMFKVTESSDASNFAQKVNSFLNHISDVDGAEFPSGDAKNGDTPVRPPRRKKTASEKTVSFSQNISEQKRVDFDPDSFASAIQNILNFVIPEDESWNLESDSDMSEYETDEFVKESDLNETEAKNKMQKYMQEMDEQLASTTIGQSFERNSADNGFEDIENFKAVDIDVNALKNILKSYRSELGEAGPSSTMLGPMGVHIESNHE</sequence>
<feature type="region of interest" description="Disordered" evidence="1">
    <location>
        <begin position="465"/>
        <end position="496"/>
    </location>
</feature>
<dbReference type="OMA" id="TKDYIWQ"/>
<gene>
    <name evidence="3" type="primary">109543275</name>
    <name evidence="2" type="ORF">YQE_11111</name>
</gene>
<accession>N6T3Q8</accession>
<dbReference type="OrthoDB" id="27237at2759"/>
<dbReference type="KEGG" id="dpa:109543275"/>
<organism evidence="2">
    <name type="scientific">Dendroctonus ponderosae</name>
    <name type="common">Mountain pine beetle</name>
    <dbReference type="NCBI Taxonomy" id="77166"/>
    <lineage>
        <taxon>Eukaryota</taxon>
        <taxon>Metazoa</taxon>
        <taxon>Ecdysozoa</taxon>
        <taxon>Arthropoda</taxon>
        <taxon>Hexapoda</taxon>
        <taxon>Insecta</taxon>
        <taxon>Pterygota</taxon>
        <taxon>Neoptera</taxon>
        <taxon>Endopterygota</taxon>
        <taxon>Coleoptera</taxon>
        <taxon>Polyphaga</taxon>
        <taxon>Cucujiformia</taxon>
        <taxon>Curculionidae</taxon>
        <taxon>Scolytinae</taxon>
        <taxon>Dendroctonus</taxon>
    </lineage>
</organism>
<evidence type="ECO:0000313" key="4">
    <source>
        <dbReference type="Proteomes" id="UP000019118"/>
    </source>
</evidence>
<feature type="region of interest" description="Disordered" evidence="1">
    <location>
        <begin position="618"/>
        <end position="638"/>
    </location>
</feature>
<reference evidence="2 4" key="1">
    <citation type="journal article" date="2013" name="Genome Biol.">
        <title>Draft genome of the mountain pine beetle, Dendroctonus ponderosae Hopkins, a major forest pest.</title>
        <authorList>
            <person name="Keeling C.I."/>
            <person name="Yuen M.M."/>
            <person name="Liao N.Y."/>
            <person name="Docking T.R."/>
            <person name="Chan S.K."/>
            <person name="Taylor G.A."/>
            <person name="Palmquist D.L."/>
            <person name="Jackman S.D."/>
            <person name="Nguyen A."/>
            <person name="Li M."/>
            <person name="Henderson H."/>
            <person name="Janes J.K."/>
            <person name="Zhao Y."/>
            <person name="Pandoh P."/>
            <person name="Moore R."/>
            <person name="Sperling F.A."/>
            <person name="Huber D.P."/>
            <person name="Birol I."/>
            <person name="Jones S.J."/>
            <person name="Bohlmann J."/>
        </authorList>
    </citation>
    <scope>NUCLEOTIDE SEQUENCE</scope>
</reference>
<dbReference type="GO" id="GO:0005634">
    <property type="term" value="C:nucleus"/>
    <property type="evidence" value="ECO:0007669"/>
    <property type="project" value="TreeGrafter"/>
</dbReference>
<keyword evidence="4" id="KW-1185">Reference proteome</keyword>
<dbReference type="HOGENOM" id="CLU_006241_2_0_1"/>
<dbReference type="EnsemblMetazoa" id="XM_019912896.1">
    <property type="protein sequence ID" value="XP_019768455.1"/>
    <property type="gene ID" value="LOC109543275"/>
</dbReference>
<feature type="non-terminal residue" evidence="2">
    <location>
        <position position="1"/>
    </location>
</feature>
<dbReference type="InterPro" id="IPR010770">
    <property type="entry name" value="Ecd"/>
</dbReference>
<dbReference type="AlphaFoldDB" id="N6T3Q8"/>
<proteinExistence type="predicted"/>
<dbReference type="Proteomes" id="UP000019118">
    <property type="component" value="Unassembled WGS sequence"/>
</dbReference>